<dbReference type="InterPro" id="IPR043128">
    <property type="entry name" value="Rev_trsase/Diguanyl_cyclase"/>
</dbReference>
<dbReference type="OrthoDB" id="6091944at2759"/>
<dbReference type="InterPro" id="IPR050951">
    <property type="entry name" value="Retrovirus_Pol_polyprotein"/>
</dbReference>
<reference evidence="3 4" key="1">
    <citation type="submission" date="2020-06" db="EMBL/GenBank/DDBJ databases">
        <authorList>
            <person name="Li R."/>
            <person name="Bekaert M."/>
        </authorList>
    </citation>
    <scope>NUCLEOTIDE SEQUENCE [LARGE SCALE GENOMIC DNA]</scope>
    <source>
        <strain evidence="4">wild</strain>
    </source>
</reference>
<evidence type="ECO:0000256" key="1">
    <source>
        <dbReference type="ARBA" id="ARBA00023268"/>
    </source>
</evidence>
<evidence type="ECO:0000259" key="2">
    <source>
        <dbReference type="Pfam" id="PF17919"/>
    </source>
</evidence>
<protein>
    <recommendedName>
        <fullName evidence="2">Reverse transcriptase/retrotransposon-derived protein RNase H-like domain-containing protein</fullName>
    </recommendedName>
</protein>
<name>A0A6J8C8H0_MYTCO</name>
<dbReference type="PANTHER" id="PTHR37984">
    <property type="entry name" value="PROTEIN CBG26694"/>
    <property type="match status" value="1"/>
</dbReference>
<keyword evidence="4" id="KW-1185">Reference proteome</keyword>
<dbReference type="Pfam" id="PF17919">
    <property type="entry name" value="RT_RNaseH_2"/>
    <property type="match status" value="1"/>
</dbReference>
<accession>A0A6J8C8H0</accession>
<evidence type="ECO:0000313" key="3">
    <source>
        <dbReference type="EMBL" id="CAC5391359.1"/>
    </source>
</evidence>
<organism evidence="3 4">
    <name type="scientific">Mytilus coruscus</name>
    <name type="common">Sea mussel</name>
    <dbReference type="NCBI Taxonomy" id="42192"/>
    <lineage>
        <taxon>Eukaryota</taxon>
        <taxon>Metazoa</taxon>
        <taxon>Spiralia</taxon>
        <taxon>Lophotrochozoa</taxon>
        <taxon>Mollusca</taxon>
        <taxon>Bivalvia</taxon>
        <taxon>Autobranchia</taxon>
        <taxon>Pteriomorphia</taxon>
        <taxon>Mytilida</taxon>
        <taxon>Mytiloidea</taxon>
        <taxon>Mytilidae</taxon>
        <taxon>Mytilinae</taxon>
        <taxon>Mytilus</taxon>
    </lineage>
</organism>
<feature type="domain" description="Reverse transcriptase/retrotransposon-derived protein RNase H-like" evidence="2">
    <location>
        <begin position="175"/>
        <end position="260"/>
    </location>
</feature>
<gene>
    <name evidence="3" type="ORF">MCOR_26370</name>
</gene>
<dbReference type="Gene3D" id="3.30.70.270">
    <property type="match status" value="1"/>
</dbReference>
<evidence type="ECO:0000313" key="4">
    <source>
        <dbReference type="Proteomes" id="UP000507470"/>
    </source>
</evidence>
<dbReference type="Proteomes" id="UP000507470">
    <property type="component" value="Unassembled WGS sequence"/>
</dbReference>
<keyword evidence="1" id="KW-0511">Multifunctional enzyme</keyword>
<dbReference type="AlphaFoldDB" id="A0A6J8C8H0"/>
<dbReference type="InterPro" id="IPR041577">
    <property type="entry name" value="RT_RNaseH_2"/>
</dbReference>
<dbReference type="SUPFAM" id="SSF56672">
    <property type="entry name" value="DNA/RNA polymerases"/>
    <property type="match status" value="1"/>
</dbReference>
<dbReference type="EMBL" id="CACVKT020004709">
    <property type="protein sequence ID" value="CAC5391359.1"/>
    <property type="molecule type" value="Genomic_DNA"/>
</dbReference>
<sequence>MAILIVNTTNRTYKFRKGIAIGRASPVLEENVVSLESTREHSEIENVFETELNVPDAYRSRVLQMLNNNRDSFALKDTELGQTDTVKMRIDTGDHPPKETNYLGFKINIDGVKPDDGKVGAIKTLPTPVTVKEVRSFIGTCSYYRRFIPEFSKDFYSFSCSNKKSMLSFNGTRILKYSLTVTPLLAYPDLKKPCVLYTDAPNDTIGACLTQPCDEEENHLPDLRKEKPIYFLSHKLSDTQSRWSSFEKEALSIHYALQKLDR</sequence>
<dbReference type="PANTHER" id="PTHR37984:SF5">
    <property type="entry name" value="PROTEIN NYNRIN-LIKE"/>
    <property type="match status" value="1"/>
</dbReference>
<dbReference type="InterPro" id="IPR043502">
    <property type="entry name" value="DNA/RNA_pol_sf"/>
</dbReference>
<dbReference type="GO" id="GO:0003824">
    <property type="term" value="F:catalytic activity"/>
    <property type="evidence" value="ECO:0007669"/>
    <property type="project" value="UniProtKB-KW"/>
</dbReference>
<proteinExistence type="predicted"/>